<proteinExistence type="predicted"/>
<feature type="transmembrane region" description="Helical" evidence="1">
    <location>
        <begin position="35"/>
        <end position="57"/>
    </location>
</feature>
<dbReference type="AlphaFoldDB" id="A0A1L3NME1"/>
<evidence type="ECO:0000313" key="2">
    <source>
        <dbReference type="EMBL" id="APH17231.1"/>
    </source>
</evidence>
<accession>A0A1L3NME1</accession>
<keyword evidence="1" id="KW-0472">Membrane</keyword>
<protein>
    <submittedName>
        <fullName evidence="2">Putative membrane protein</fullName>
    </submittedName>
</protein>
<evidence type="ECO:0000256" key="1">
    <source>
        <dbReference type="SAM" id="Phobius"/>
    </source>
</evidence>
<feature type="transmembrane region" description="Helical" evidence="1">
    <location>
        <begin position="7"/>
        <end position="23"/>
    </location>
</feature>
<dbReference type="EMBL" id="CP013243">
    <property type="protein sequence ID" value="APH17231.1"/>
    <property type="molecule type" value="Genomic_DNA"/>
</dbReference>
<keyword evidence="1" id="KW-1133">Transmembrane helix</keyword>
<evidence type="ECO:0000313" key="3">
    <source>
        <dbReference type="Proteomes" id="UP000182204"/>
    </source>
</evidence>
<keyword evidence="1" id="KW-0812">Transmembrane</keyword>
<sequence>MILKKSWFYIIIYAVIFLTFMYLDNSIVKQPELTWYIFLISMTFMTLTSIIAIVLSFREKRTSKGLLSED</sequence>
<organism evidence="2 3">
    <name type="scientific">Clostridium sporogenes</name>
    <dbReference type="NCBI Taxonomy" id="1509"/>
    <lineage>
        <taxon>Bacteria</taxon>
        <taxon>Bacillati</taxon>
        <taxon>Bacillota</taxon>
        <taxon>Clostridia</taxon>
        <taxon>Eubacteriales</taxon>
        <taxon>Clostridiaceae</taxon>
        <taxon>Clostridium</taxon>
    </lineage>
</organism>
<reference evidence="2 3" key="1">
    <citation type="submission" date="2015-11" db="EMBL/GenBank/DDBJ databases">
        <authorList>
            <person name="Hill K.K."/>
            <person name="Shirey T.B."/>
            <person name="Raphael B."/>
            <person name="Daligault H.E."/>
            <person name="Davenport K.W."/>
            <person name="Bruce D.C."/>
            <person name="Foley B.T."/>
            <person name="Johnson S.L."/>
        </authorList>
    </citation>
    <scope>NUCLEOTIDE SEQUENCE [LARGE SCALE GENOMIC DNA]</scope>
    <source>
        <strain evidence="2 3">CDC_1632</strain>
    </source>
</reference>
<gene>
    <name evidence="2" type="ORF">NPD5_3627</name>
</gene>
<dbReference type="Proteomes" id="UP000182204">
    <property type="component" value="Chromosome"/>
</dbReference>
<name>A0A1L3NME1_CLOSG</name>